<feature type="domain" description="Histidine kinase" evidence="14">
    <location>
        <begin position="171"/>
        <end position="379"/>
    </location>
</feature>
<dbReference type="CDD" id="cd00082">
    <property type="entry name" value="HisKA"/>
    <property type="match status" value="1"/>
</dbReference>
<dbReference type="EC" id="2.7.13.3" evidence="3"/>
<evidence type="ECO:0000256" key="4">
    <source>
        <dbReference type="ARBA" id="ARBA00022553"/>
    </source>
</evidence>
<dbReference type="InterPro" id="IPR004358">
    <property type="entry name" value="Sig_transdc_His_kin-like_C"/>
</dbReference>
<evidence type="ECO:0000256" key="5">
    <source>
        <dbReference type="ARBA" id="ARBA00022679"/>
    </source>
</evidence>
<dbReference type="SUPFAM" id="SSF55874">
    <property type="entry name" value="ATPase domain of HSP90 chaperone/DNA topoisomerase II/histidine kinase"/>
    <property type="match status" value="1"/>
</dbReference>
<dbReference type="GO" id="GO:0007234">
    <property type="term" value="P:osmosensory signaling via phosphorelay pathway"/>
    <property type="evidence" value="ECO:0007669"/>
    <property type="project" value="TreeGrafter"/>
</dbReference>
<dbReference type="GO" id="GO:0000155">
    <property type="term" value="F:phosphorelay sensor kinase activity"/>
    <property type="evidence" value="ECO:0007669"/>
    <property type="project" value="InterPro"/>
</dbReference>
<dbReference type="SUPFAM" id="SSF47384">
    <property type="entry name" value="Homodimeric domain of signal transducing histidine kinase"/>
    <property type="match status" value="1"/>
</dbReference>
<reference evidence="15" key="1">
    <citation type="submission" date="2018-06" db="EMBL/GenBank/DDBJ databases">
        <authorList>
            <person name="Zhirakovskaya E."/>
        </authorList>
    </citation>
    <scope>NUCLEOTIDE SEQUENCE</scope>
</reference>
<dbReference type="GO" id="GO:0016020">
    <property type="term" value="C:membrane"/>
    <property type="evidence" value="ECO:0007669"/>
    <property type="project" value="UniProtKB-SubCell"/>
</dbReference>
<dbReference type="InterPro" id="IPR003594">
    <property type="entry name" value="HATPase_dom"/>
</dbReference>
<comment type="subcellular location">
    <subcellularLocation>
        <location evidence="2">Membrane</location>
        <topology evidence="2">Multi-pass membrane protein</topology>
    </subcellularLocation>
</comment>
<evidence type="ECO:0000259" key="14">
    <source>
        <dbReference type="PROSITE" id="PS50109"/>
    </source>
</evidence>
<dbReference type="Pfam" id="PF13188">
    <property type="entry name" value="PAS_8"/>
    <property type="match status" value="1"/>
</dbReference>
<keyword evidence="15" id="KW-0282">Flagellum</keyword>
<organism evidence="15">
    <name type="scientific">hydrothermal vent metagenome</name>
    <dbReference type="NCBI Taxonomy" id="652676"/>
    <lineage>
        <taxon>unclassified sequences</taxon>
        <taxon>metagenomes</taxon>
        <taxon>ecological metagenomes</taxon>
    </lineage>
</organism>
<evidence type="ECO:0000256" key="12">
    <source>
        <dbReference type="ARBA" id="ARBA00023136"/>
    </source>
</evidence>
<proteinExistence type="predicted"/>
<dbReference type="InterPro" id="IPR050351">
    <property type="entry name" value="BphY/WalK/GraS-like"/>
</dbReference>
<accession>A0A3B0VWE5</accession>
<feature type="coiled-coil region" evidence="13">
    <location>
        <begin position="5"/>
        <end position="53"/>
    </location>
</feature>
<dbReference type="PROSITE" id="PS50109">
    <property type="entry name" value="HIS_KIN"/>
    <property type="match status" value="1"/>
</dbReference>
<dbReference type="InterPro" id="IPR003661">
    <property type="entry name" value="HisK_dim/P_dom"/>
</dbReference>
<evidence type="ECO:0000256" key="11">
    <source>
        <dbReference type="ARBA" id="ARBA00023012"/>
    </source>
</evidence>
<feature type="non-terminal residue" evidence="15">
    <location>
        <position position="1"/>
    </location>
</feature>
<evidence type="ECO:0000256" key="8">
    <source>
        <dbReference type="ARBA" id="ARBA00022777"/>
    </source>
</evidence>
<keyword evidence="15" id="KW-0966">Cell projection</keyword>
<dbReference type="Gene3D" id="3.30.565.10">
    <property type="entry name" value="Histidine kinase-like ATPase, C-terminal domain"/>
    <property type="match status" value="1"/>
</dbReference>
<evidence type="ECO:0000256" key="1">
    <source>
        <dbReference type="ARBA" id="ARBA00000085"/>
    </source>
</evidence>
<keyword evidence="5" id="KW-0808">Transferase</keyword>
<keyword evidence="11" id="KW-0902">Two-component regulatory system</keyword>
<evidence type="ECO:0000256" key="13">
    <source>
        <dbReference type="SAM" id="Coils"/>
    </source>
</evidence>
<dbReference type="PANTHER" id="PTHR42878:SF7">
    <property type="entry name" value="SENSOR HISTIDINE KINASE GLRK"/>
    <property type="match status" value="1"/>
</dbReference>
<evidence type="ECO:0000256" key="6">
    <source>
        <dbReference type="ARBA" id="ARBA00022692"/>
    </source>
</evidence>
<keyword evidence="7" id="KW-0547">Nucleotide-binding</keyword>
<keyword evidence="8 15" id="KW-0418">Kinase</keyword>
<dbReference type="PRINTS" id="PR00344">
    <property type="entry name" value="BCTRLSENSOR"/>
</dbReference>
<evidence type="ECO:0000256" key="9">
    <source>
        <dbReference type="ARBA" id="ARBA00022840"/>
    </source>
</evidence>
<dbReference type="Pfam" id="PF02518">
    <property type="entry name" value="HATPase_c"/>
    <property type="match status" value="1"/>
</dbReference>
<dbReference type="GO" id="GO:0000156">
    <property type="term" value="F:phosphorelay response regulator activity"/>
    <property type="evidence" value="ECO:0007669"/>
    <property type="project" value="TreeGrafter"/>
</dbReference>
<keyword evidence="12" id="KW-0472">Membrane</keyword>
<keyword evidence="6" id="KW-0812">Transmembrane</keyword>
<evidence type="ECO:0000256" key="10">
    <source>
        <dbReference type="ARBA" id="ARBA00022989"/>
    </source>
</evidence>
<keyword evidence="10" id="KW-1133">Transmembrane helix</keyword>
<name>A0A3B0VWE5_9ZZZZ</name>
<gene>
    <name evidence="15" type="ORF">MNBD_GAMMA04-449</name>
</gene>
<evidence type="ECO:0000313" key="15">
    <source>
        <dbReference type="EMBL" id="VAW47401.1"/>
    </source>
</evidence>
<keyword evidence="13" id="KW-0175">Coiled coil</keyword>
<keyword evidence="4" id="KW-0597">Phosphoprotein</keyword>
<dbReference type="InterPro" id="IPR000014">
    <property type="entry name" value="PAS"/>
</dbReference>
<comment type="catalytic activity">
    <reaction evidence="1">
        <text>ATP + protein L-histidine = ADP + protein N-phospho-L-histidine.</text>
        <dbReference type="EC" id="2.7.13.3"/>
    </reaction>
</comment>
<dbReference type="Gene3D" id="1.10.287.130">
    <property type="match status" value="1"/>
</dbReference>
<dbReference type="SMART" id="SM00387">
    <property type="entry name" value="HATPase_c"/>
    <property type="match status" value="1"/>
</dbReference>
<protein>
    <recommendedName>
        <fullName evidence="3">histidine kinase</fullName>
        <ecNumber evidence="3">2.7.13.3</ecNumber>
    </recommendedName>
</protein>
<evidence type="ECO:0000256" key="7">
    <source>
        <dbReference type="ARBA" id="ARBA00022741"/>
    </source>
</evidence>
<keyword evidence="9" id="KW-0067">ATP-binding</keyword>
<dbReference type="CDD" id="cd00075">
    <property type="entry name" value="HATPase"/>
    <property type="match status" value="1"/>
</dbReference>
<evidence type="ECO:0000256" key="2">
    <source>
        <dbReference type="ARBA" id="ARBA00004141"/>
    </source>
</evidence>
<dbReference type="GO" id="GO:0030295">
    <property type="term" value="F:protein kinase activator activity"/>
    <property type="evidence" value="ECO:0007669"/>
    <property type="project" value="TreeGrafter"/>
</dbReference>
<dbReference type="PANTHER" id="PTHR42878">
    <property type="entry name" value="TWO-COMPONENT HISTIDINE KINASE"/>
    <property type="match status" value="1"/>
</dbReference>
<dbReference type="GO" id="GO:0005524">
    <property type="term" value="F:ATP binding"/>
    <property type="evidence" value="ECO:0007669"/>
    <property type="project" value="UniProtKB-KW"/>
</dbReference>
<dbReference type="SUPFAM" id="SSF55785">
    <property type="entry name" value="PYP-like sensor domain (PAS domain)"/>
    <property type="match status" value="1"/>
</dbReference>
<sequence length="384" mass="42307">SPVLNEVEQSRLKELEQAFELFNETSMQLTNAYDGLQEQVVHLQNQLAKSVQEKRQVADRLSRLLNLLPAGVIVLNEQDQVSEMNPSAEAILGEDALGREWDIVVMNVFLIANDAGELITHDDVVYQLSEACLDEATGKILLIQDVTSARELQAHVSRHQRLHSMGEMAASLAHQIRTPLSSALLYVSQLNSASITEDKREKFVGKALHSLNHLEGLVKDMLQYARGGKGSEQCIDLQGLMMQLESNVETQVVCSESEVIFEPVRDKLVVMGDKDALLTAMQNLIGNAIDVVGEQAHIQVWVNQLSEKQVDLVVVDNGPGIEESLFEKIFEPFYTSRAKGTGLGLAVVRAIAEAHGGTAWVKSITGHGSRFGIRLPLIATREVK</sequence>
<evidence type="ECO:0000256" key="3">
    <source>
        <dbReference type="ARBA" id="ARBA00012438"/>
    </source>
</evidence>
<dbReference type="EMBL" id="UOFB01000195">
    <property type="protein sequence ID" value="VAW47401.1"/>
    <property type="molecule type" value="Genomic_DNA"/>
</dbReference>
<keyword evidence="15" id="KW-0969">Cilium</keyword>
<dbReference type="AlphaFoldDB" id="A0A3B0VWE5"/>
<dbReference type="InterPro" id="IPR035965">
    <property type="entry name" value="PAS-like_dom_sf"/>
</dbReference>
<dbReference type="InterPro" id="IPR036890">
    <property type="entry name" value="HATPase_C_sf"/>
</dbReference>
<dbReference type="Pfam" id="PF00512">
    <property type="entry name" value="HisKA"/>
    <property type="match status" value="1"/>
</dbReference>
<dbReference type="InterPro" id="IPR005467">
    <property type="entry name" value="His_kinase_dom"/>
</dbReference>
<dbReference type="SMART" id="SM00388">
    <property type="entry name" value="HisKA"/>
    <property type="match status" value="1"/>
</dbReference>
<dbReference type="InterPro" id="IPR036097">
    <property type="entry name" value="HisK_dim/P_sf"/>
</dbReference>